<dbReference type="GO" id="GO:0003906">
    <property type="term" value="F:DNA-(apurinic or apyrimidinic site) endonuclease activity"/>
    <property type="evidence" value="ECO:0007669"/>
    <property type="project" value="TreeGrafter"/>
</dbReference>
<evidence type="ECO:0000256" key="9">
    <source>
        <dbReference type="ARBA" id="ARBA00023204"/>
    </source>
</evidence>
<evidence type="ECO:0000256" key="4">
    <source>
        <dbReference type="ARBA" id="ARBA00012115"/>
    </source>
</evidence>
<dbReference type="GO" id="GO:0008081">
    <property type="term" value="F:phosphoric diester hydrolase activity"/>
    <property type="evidence" value="ECO:0007669"/>
    <property type="project" value="TreeGrafter"/>
</dbReference>
<evidence type="ECO:0000256" key="7">
    <source>
        <dbReference type="ARBA" id="ARBA00022801"/>
    </source>
</evidence>
<reference evidence="11" key="2">
    <citation type="submission" date="2025-09" db="UniProtKB">
        <authorList>
            <consortium name="Ensembl"/>
        </authorList>
    </citation>
    <scope>IDENTIFICATION</scope>
</reference>
<proteinExistence type="inferred from homology"/>
<evidence type="ECO:0000256" key="2">
    <source>
        <dbReference type="ARBA" id="ARBA00001946"/>
    </source>
</evidence>
<dbReference type="GO" id="GO:0046872">
    <property type="term" value="F:metal ion binding"/>
    <property type="evidence" value="ECO:0007669"/>
    <property type="project" value="UniProtKB-KW"/>
</dbReference>
<keyword evidence="12" id="KW-1185">Reference proteome</keyword>
<comment type="catalytic activity">
    <reaction evidence="1">
        <text>Exonucleolytic cleavage in the 3'- to 5'-direction to yield nucleoside 5'-phosphates.</text>
        <dbReference type="EC" id="3.1.11.2"/>
    </reaction>
</comment>
<dbReference type="Gene3D" id="3.60.10.10">
    <property type="entry name" value="Endonuclease/exonuclease/phosphatase"/>
    <property type="match status" value="1"/>
</dbReference>
<accession>A0A8C4NUS9</accession>
<keyword evidence="7" id="KW-0378">Hydrolase</keyword>
<evidence type="ECO:0000313" key="12">
    <source>
        <dbReference type="Proteomes" id="UP000694389"/>
    </source>
</evidence>
<dbReference type="SUPFAM" id="SSF56219">
    <property type="entry name" value="DNase I-like"/>
    <property type="match status" value="1"/>
</dbReference>
<feature type="domain" description="Endonuclease/exonuclease/phosphatase" evidence="10">
    <location>
        <begin position="9"/>
        <end position="202"/>
    </location>
</feature>
<evidence type="ECO:0000256" key="5">
    <source>
        <dbReference type="ARBA" id="ARBA00022723"/>
    </source>
</evidence>
<dbReference type="InterPro" id="IPR036691">
    <property type="entry name" value="Endo/exonu/phosph_ase_sf"/>
</dbReference>
<dbReference type="Pfam" id="PF03372">
    <property type="entry name" value="Exo_endo_phos"/>
    <property type="match status" value="1"/>
</dbReference>
<protein>
    <recommendedName>
        <fullName evidence="4">exodeoxyribonuclease III</fullName>
        <ecNumber evidence="4">3.1.11.2</ecNumber>
    </recommendedName>
</protein>
<evidence type="ECO:0000256" key="1">
    <source>
        <dbReference type="ARBA" id="ARBA00000493"/>
    </source>
</evidence>
<keyword evidence="9" id="KW-0234">DNA repair</keyword>
<reference evidence="11" key="1">
    <citation type="submission" date="2025-08" db="UniProtKB">
        <authorList>
            <consortium name="Ensembl"/>
        </authorList>
    </citation>
    <scope>IDENTIFICATION</scope>
</reference>
<dbReference type="GO" id="GO:0005634">
    <property type="term" value="C:nucleus"/>
    <property type="evidence" value="ECO:0007669"/>
    <property type="project" value="TreeGrafter"/>
</dbReference>
<evidence type="ECO:0000256" key="8">
    <source>
        <dbReference type="ARBA" id="ARBA00022842"/>
    </source>
</evidence>
<dbReference type="InterPro" id="IPR004808">
    <property type="entry name" value="AP_endonuc_1"/>
</dbReference>
<evidence type="ECO:0000259" key="10">
    <source>
        <dbReference type="Pfam" id="PF03372"/>
    </source>
</evidence>
<name>A0A8C4NUS9_DICLA</name>
<keyword evidence="8" id="KW-0460">Magnesium</keyword>
<dbReference type="PANTHER" id="PTHR22748:SF26">
    <property type="entry name" value="ENDONUCLEASE_EXONUCLEASE_PHOSPHATASE DOMAIN-CONTAINING PROTEIN"/>
    <property type="match status" value="1"/>
</dbReference>
<dbReference type="GeneTree" id="ENSGT00950000183016"/>
<dbReference type="Ensembl" id="ENSDLAT00005051934.2">
    <property type="protein sequence ID" value="ENSDLAP00005048712.2"/>
    <property type="gene ID" value="ENSDLAG00005021364.2"/>
</dbReference>
<dbReference type="AlphaFoldDB" id="A0A8C4NUS9"/>
<dbReference type="GO" id="GO:0008311">
    <property type="term" value="F:double-stranded DNA 3'-5' DNA exonuclease activity"/>
    <property type="evidence" value="ECO:0007669"/>
    <property type="project" value="UniProtKB-EC"/>
</dbReference>
<evidence type="ECO:0000313" key="11">
    <source>
        <dbReference type="Ensembl" id="ENSDLAP00005048712.2"/>
    </source>
</evidence>
<dbReference type="EC" id="3.1.11.2" evidence="4"/>
<sequence length="324" mass="37938">QTKPEATRLHSPLKRKKILRQLKQSQCQIAFLQETHLSDVEVYFSSHPSGRKKGVSILIHKQVNFSLVTIHKDTEGRFILLIVTFMNVYAPNEDNPDFIRKVFNVITQHSSGILLMGGDFNCVMTQFMDKQPVSTTMPSRMSKTLKYQSTELGLIDAWRSEYPSCRDFTFYSHRHPSYSRIDYFFTPKAELYRISTPRQWRLNASLLNDKEFINLITKELKFYLGTNTSPEISTLLLWDCAKAYLRGRIISFVSAKKKKRDARQQELEQKIIKLEQQHKQSSNPTLLTNLRDARREYNNLVTEKIKGNLRFTNQKYYEHGKRAS</sequence>
<dbReference type="Proteomes" id="UP000694389">
    <property type="component" value="Unassembled WGS sequence"/>
</dbReference>
<evidence type="ECO:0000256" key="6">
    <source>
        <dbReference type="ARBA" id="ARBA00022763"/>
    </source>
</evidence>
<evidence type="ECO:0000256" key="3">
    <source>
        <dbReference type="ARBA" id="ARBA00007092"/>
    </source>
</evidence>
<dbReference type="PANTHER" id="PTHR22748">
    <property type="entry name" value="AP ENDONUCLEASE"/>
    <property type="match status" value="1"/>
</dbReference>
<keyword evidence="6" id="KW-0227">DNA damage</keyword>
<dbReference type="InterPro" id="IPR005135">
    <property type="entry name" value="Endo/exonuclease/phosphatase"/>
</dbReference>
<keyword evidence="5" id="KW-0479">Metal-binding</keyword>
<organism evidence="11 12">
    <name type="scientific">Dicentrarchus labrax</name>
    <name type="common">European seabass</name>
    <name type="synonym">Morone labrax</name>
    <dbReference type="NCBI Taxonomy" id="13489"/>
    <lineage>
        <taxon>Eukaryota</taxon>
        <taxon>Metazoa</taxon>
        <taxon>Chordata</taxon>
        <taxon>Craniata</taxon>
        <taxon>Vertebrata</taxon>
        <taxon>Euteleostomi</taxon>
        <taxon>Actinopterygii</taxon>
        <taxon>Neopterygii</taxon>
        <taxon>Teleostei</taxon>
        <taxon>Neoteleostei</taxon>
        <taxon>Acanthomorphata</taxon>
        <taxon>Eupercaria</taxon>
        <taxon>Moronidae</taxon>
        <taxon>Dicentrarchus</taxon>
    </lineage>
</organism>
<comment type="similarity">
    <text evidence="3">Belongs to the DNA repair enzymes AP/ExoA family.</text>
</comment>
<dbReference type="CDD" id="cd09076">
    <property type="entry name" value="L1-EN"/>
    <property type="match status" value="1"/>
</dbReference>
<comment type="cofactor">
    <cofactor evidence="2">
        <name>Mg(2+)</name>
        <dbReference type="ChEBI" id="CHEBI:18420"/>
    </cofactor>
</comment>
<dbReference type="GO" id="GO:0006284">
    <property type="term" value="P:base-excision repair"/>
    <property type="evidence" value="ECO:0007669"/>
    <property type="project" value="TreeGrafter"/>
</dbReference>